<evidence type="ECO:0000256" key="2">
    <source>
        <dbReference type="ARBA" id="ARBA00023274"/>
    </source>
</evidence>
<dbReference type="PANTHER" id="PTHR23321">
    <property type="entry name" value="RIBOSOMAL PROTEIN S15, BACTERIAL AND ORGANELLAR"/>
    <property type="match status" value="1"/>
</dbReference>
<dbReference type="GO" id="GO:0005840">
    <property type="term" value="C:ribosome"/>
    <property type="evidence" value="ECO:0007669"/>
    <property type="project" value="UniProtKB-KW"/>
</dbReference>
<dbReference type="InterPro" id="IPR009068">
    <property type="entry name" value="uS15_NS1_RNA-bd_sf"/>
</dbReference>
<dbReference type="AlphaFoldDB" id="A0A7T0FXN6"/>
<evidence type="ECO:0000256" key="3">
    <source>
        <dbReference type="ARBA" id="ARBA00035313"/>
    </source>
</evidence>
<dbReference type="PROSITE" id="PS00362">
    <property type="entry name" value="RIBOSOMAL_S15"/>
    <property type="match status" value="1"/>
</dbReference>
<accession>A0A7T0FXN6</accession>
<name>A0A7T0FXN6_9BACT</name>
<dbReference type="SUPFAM" id="SSF47060">
    <property type="entry name" value="S15/NS1 RNA-binding domain"/>
    <property type="match status" value="1"/>
</dbReference>
<dbReference type="GO" id="GO:0005737">
    <property type="term" value="C:cytoplasm"/>
    <property type="evidence" value="ECO:0007669"/>
    <property type="project" value="UniProtKB-ARBA"/>
</dbReference>
<evidence type="ECO:0000313" key="5">
    <source>
        <dbReference type="EMBL" id="QPJ58390.1"/>
    </source>
</evidence>
<proteinExistence type="inferred from homology"/>
<dbReference type="Pfam" id="PF00312">
    <property type="entry name" value="Ribosomal_S15"/>
    <property type="match status" value="1"/>
</dbReference>
<dbReference type="InterPro" id="IPR005290">
    <property type="entry name" value="Ribosomal_uS15_bac-type"/>
</dbReference>
<dbReference type="PANTHER" id="PTHR23321:SF26">
    <property type="entry name" value="SMALL RIBOSOMAL SUBUNIT PROTEIN US15M"/>
    <property type="match status" value="1"/>
</dbReference>
<dbReference type="SMART" id="SM01387">
    <property type="entry name" value="Ribosomal_S15"/>
    <property type="match status" value="1"/>
</dbReference>
<keyword evidence="2 4" id="KW-0687">Ribonucleoprotein</keyword>
<evidence type="ECO:0000256" key="4">
    <source>
        <dbReference type="RuleBase" id="RU003919"/>
    </source>
</evidence>
<dbReference type="EMBL" id="CP039370">
    <property type="protein sequence ID" value="QPJ58390.1"/>
    <property type="molecule type" value="Genomic_DNA"/>
</dbReference>
<dbReference type="GO" id="GO:0006412">
    <property type="term" value="P:translation"/>
    <property type="evidence" value="ECO:0007669"/>
    <property type="project" value="InterPro"/>
</dbReference>
<dbReference type="Gene3D" id="1.10.287.10">
    <property type="entry name" value="S15/NS1, RNA-binding"/>
    <property type="match status" value="1"/>
</dbReference>
<keyword evidence="1 4" id="KW-0689">Ribosomal protein</keyword>
<dbReference type="InterPro" id="IPR000589">
    <property type="entry name" value="Ribosomal_uS15"/>
</dbReference>
<keyword evidence="6" id="KW-1185">Reference proteome</keyword>
<comment type="similarity">
    <text evidence="4">Belongs to the universal ribosomal protein uS15 family.</text>
</comment>
<organism evidence="5 6">
    <name type="scientific">Candidatus Pinguicoccus supinus</name>
    <dbReference type="NCBI Taxonomy" id="2529394"/>
    <lineage>
        <taxon>Bacteria</taxon>
        <taxon>Pseudomonadati</taxon>
        <taxon>Verrucomicrobiota</taxon>
        <taxon>Candidatus Pinguicoccus</taxon>
    </lineage>
</organism>
<dbReference type="GO" id="GO:0003735">
    <property type="term" value="F:structural constituent of ribosome"/>
    <property type="evidence" value="ECO:0007669"/>
    <property type="project" value="InterPro"/>
</dbReference>
<evidence type="ECO:0000313" key="6">
    <source>
        <dbReference type="Proteomes" id="UP000594451"/>
    </source>
</evidence>
<evidence type="ECO:0000256" key="1">
    <source>
        <dbReference type="ARBA" id="ARBA00022980"/>
    </source>
</evidence>
<sequence length="77" mass="9417">MQFNKFKVDNKFIVYVQILNITYKIRSLITHLNLNKKDFSSRFGLMKLLNKRKKLLNFLLKKSPKNYFFIKFELNIK</sequence>
<protein>
    <recommendedName>
        <fullName evidence="3">30S ribosomal protein S15</fullName>
    </recommendedName>
</protein>
<dbReference type="Proteomes" id="UP000594451">
    <property type="component" value="Chromosome"/>
</dbReference>
<reference evidence="5 6" key="1">
    <citation type="journal article" date="2020" name="Sci. Rep.">
        <title>Morphology, ultrastructure, genomics, and phylogeny of Euplotes vanleeuwenhoeki sp. nov. and its ultra-reduced endosymbiont Candidatus Pinguicoccus supinus sp. nov.</title>
        <authorList>
            <person name="Serra V."/>
            <person name="Gammuto L."/>
            <person name="Nitla V."/>
            <person name="Castelli M."/>
            <person name="Lanzoni O."/>
            <person name="Sassera D."/>
            <person name="Bandi C."/>
            <person name="Sandeep B.V."/>
            <person name="Verni F."/>
            <person name="Modeo L."/>
            <person name="Petroni G."/>
        </authorList>
    </citation>
    <scope>NUCLEOTIDE SEQUENCE [LARGE SCALE GENOMIC DNA]</scope>
    <source>
        <strain evidence="5 6">KKR18_Esm</strain>
    </source>
</reference>
<dbReference type="GO" id="GO:1990904">
    <property type="term" value="C:ribonucleoprotein complex"/>
    <property type="evidence" value="ECO:0007669"/>
    <property type="project" value="UniProtKB-KW"/>
</dbReference>
<dbReference type="KEGG" id="psup:E5P55_00010"/>
<gene>
    <name evidence="5" type="ORF">E5P55_00010</name>
</gene>